<feature type="non-terminal residue" evidence="2">
    <location>
        <position position="142"/>
    </location>
</feature>
<sequence>ILVKIPFSTIDIEAWEKVARNYQSDPIGVAKKFKFMVKQHNPDWADIQLLLDALTESEKQLVIKTAVDMAEDDCRTTQEDVKKVLPLQDPEWDPNEPDEMAQLKRYWGFIIKGLERAILKAINCSALYAIKQGPSQTPEFLD</sequence>
<keyword evidence="3" id="KW-1185">Reference proteome</keyword>
<evidence type="ECO:0000259" key="1">
    <source>
        <dbReference type="Pfam" id="PF02093"/>
    </source>
</evidence>
<dbReference type="InterPro" id="IPR008919">
    <property type="entry name" value="Retrov_capsid_N"/>
</dbReference>
<evidence type="ECO:0000313" key="2">
    <source>
        <dbReference type="EMBL" id="KFO54733.1"/>
    </source>
</evidence>
<feature type="non-terminal residue" evidence="2">
    <location>
        <position position="1"/>
    </location>
</feature>
<dbReference type="PANTHER" id="PTHR33166">
    <property type="entry name" value="GAG_P30 DOMAIN-CONTAINING PROTEIN"/>
    <property type="match status" value="1"/>
</dbReference>
<dbReference type="InterPro" id="IPR050462">
    <property type="entry name" value="Retroviral_Gag-Pol_poly"/>
</dbReference>
<accession>A0A091E9K1</accession>
<dbReference type="Pfam" id="PF02093">
    <property type="entry name" value="Gag_p30"/>
    <property type="match status" value="1"/>
</dbReference>
<dbReference type="GO" id="GO:0019068">
    <property type="term" value="P:virion assembly"/>
    <property type="evidence" value="ECO:0007669"/>
    <property type="project" value="InterPro"/>
</dbReference>
<dbReference type="AlphaFoldDB" id="A0A091E9K1"/>
<organism evidence="2 3">
    <name type="scientific">Corvus brachyrhynchos</name>
    <name type="common">American crow</name>
    <dbReference type="NCBI Taxonomy" id="85066"/>
    <lineage>
        <taxon>Eukaryota</taxon>
        <taxon>Metazoa</taxon>
        <taxon>Chordata</taxon>
        <taxon>Craniata</taxon>
        <taxon>Vertebrata</taxon>
        <taxon>Euteleostomi</taxon>
        <taxon>Archelosauria</taxon>
        <taxon>Archosauria</taxon>
        <taxon>Dinosauria</taxon>
        <taxon>Saurischia</taxon>
        <taxon>Theropoda</taxon>
        <taxon>Coelurosauria</taxon>
        <taxon>Aves</taxon>
        <taxon>Neognathae</taxon>
        <taxon>Neoaves</taxon>
        <taxon>Telluraves</taxon>
        <taxon>Australaves</taxon>
        <taxon>Passeriformes</taxon>
        <taxon>Corvoidea</taxon>
        <taxon>Corvidae</taxon>
        <taxon>Corvus</taxon>
    </lineage>
</organism>
<protein>
    <recommendedName>
        <fullName evidence="1">Core shell protein Gag P30 domain-containing protein</fullName>
    </recommendedName>
</protein>
<dbReference type="InterPro" id="IPR003036">
    <property type="entry name" value="Gag_P30"/>
</dbReference>
<gene>
    <name evidence="2" type="ORF">N302_09940</name>
</gene>
<dbReference type="SUPFAM" id="SSF47943">
    <property type="entry name" value="Retrovirus capsid protein, N-terminal core domain"/>
    <property type="match status" value="1"/>
</dbReference>
<name>A0A091E9K1_CORBR</name>
<dbReference type="Gene3D" id="1.10.375.10">
    <property type="entry name" value="Human Immunodeficiency Virus Type 1 Capsid Protein"/>
    <property type="match status" value="1"/>
</dbReference>
<evidence type="ECO:0000313" key="3">
    <source>
        <dbReference type="Proteomes" id="UP000052976"/>
    </source>
</evidence>
<dbReference type="Proteomes" id="UP000052976">
    <property type="component" value="Unassembled WGS sequence"/>
</dbReference>
<proteinExistence type="predicted"/>
<reference evidence="2 3" key="1">
    <citation type="submission" date="2014-04" db="EMBL/GenBank/DDBJ databases">
        <title>Genome evolution of avian class.</title>
        <authorList>
            <person name="Zhang G."/>
            <person name="Li C."/>
        </authorList>
    </citation>
    <scope>NUCLEOTIDE SEQUENCE [LARGE SCALE GENOMIC DNA]</scope>
    <source>
        <strain evidence="2">BGI_N302</strain>
    </source>
</reference>
<dbReference type="EMBL" id="KK718166">
    <property type="protein sequence ID" value="KFO54733.1"/>
    <property type="molecule type" value="Genomic_DNA"/>
</dbReference>
<dbReference type="STRING" id="85066.A0A091E9K1"/>
<feature type="domain" description="Core shell protein Gag P30" evidence="1">
    <location>
        <begin position="11"/>
        <end position="139"/>
    </location>
</feature>